<dbReference type="GO" id="GO:0019370">
    <property type="term" value="P:leukotriene biosynthetic process"/>
    <property type="evidence" value="ECO:0007669"/>
    <property type="project" value="Ensembl"/>
</dbReference>
<keyword evidence="2" id="KW-0430">Lectin</keyword>
<dbReference type="InterPro" id="IPR002352">
    <property type="entry name" value="Eosinophil_major_basic"/>
</dbReference>
<organism evidence="5 6">
    <name type="scientific">Cavia porcellus</name>
    <name type="common">Guinea pig</name>
    <dbReference type="NCBI Taxonomy" id="10141"/>
    <lineage>
        <taxon>Eukaryota</taxon>
        <taxon>Metazoa</taxon>
        <taxon>Chordata</taxon>
        <taxon>Craniata</taxon>
        <taxon>Vertebrata</taxon>
        <taxon>Euteleostomi</taxon>
        <taxon>Mammalia</taxon>
        <taxon>Eutheria</taxon>
        <taxon>Euarchontoglires</taxon>
        <taxon>Glires</taxon>
        <taxon>Rodentia</taxon>
        <taxon>Hystricomorpha</taxon>
        <taxon>Caviidae</taxon>
        <taxon>Cavia</taxon>
    </lineage>
</organism>
<dbReference type="HOGENOM" id="CLU_107200_1_0_1"/>
<evidence type="ECO:0000313" key="5">
    <source>
        <dbReference type="Ensembl" id="ENSCPOP00000000424.3"/>
    </source>
</evidence>
<evidence type="ECO:0000256" key="2">
    <source>
        <dbReference type="ARBA" id="ARBA00022734"/>
    </source>
</evidence>
<dbReference type="GO" id="GO:0030246">
    <property type="term" value="F:carbohydrate binding"/>
    <property type="evidence" value="ECO:0007669"/>
    <property type="project" value="UniProtKB-KW"/>
</dbReference>
<dbReference type="InParanoid" id="H0UU15"/>
<reference evidence="6" key="1">
    <citation type="journal article" date="2011" name="Nature">
        <title>A high-resolution map of human evolutionary constraint using 29 mammals.</title>
        <authorList>
            <person name="Lindblad-Toh K."/>
            <person name="Garber M."/>
            <person name="Zuk O."/>
            <person name="Lin M.F."/>
            <person name="Parker B.J."/>
            <person name="Washietl S."/>
            <person name="Kheradpour P."/>
            <person name="Ernst J."/>
            <person name="Jordan G."/>
            <person name="Mauceli E."/>
            <person name="Ward L.D."/>
            <person name="Lowe C.B."/>
            <person name="Holloway A.K."/>
            <person name="Clamp M."/>
            <person name="Gnerre S."/>
            <person name="Alfoldi J."/>
            <person name="Beal K."/>
            <person name="Chang J."/>
            <person name="Clawson H."/>
            <person name="Cuff J."/>
            <person name="Di Palma F."/>
            <person name="Fitzgerald S."/>
            <person name="Flicek P."/>
            <person name="Guttman M."/>
            <person name="Hubisz M.J."/>
            <person name="Jaffe D.B."/>
            <person name="Jungreis I."/>
            <person name="Kent W.J."/>
            <person name="Kostka D."/>
            <person name="Lara M."/>
            <person name="Martins A.L."/>
            <person name="Massingham T."/>
            <person name="Moltke I."/>
            <person name="Raney B.J."/>
            <person name="Rasmussen M.D."/>
            <person name="Robinson J."/>
            <person name="Stark A."/>
            <person name="Vilella A.J."/>
            <person name="Wen J."/>
            <person name="Xie X."/>
            <person name="Zody M.C."/>
            <person name="Baldwin J."/>
            <person name="Bloom T."/>
            <person name="Chin C.W."/>
            <person name="Heiman D."/>
            <person name="Nicol R."/>
            <person name="Nusbaum C."/>
            <person name="Young S."/>
            <person name="Wilkinson J."/>
            <person name="Worley K.C."/>
            <person name="Kovar C.L."/>
            <person name="Muzny D.M."/>
            <person name="Gibbs R.A."/>
            <person name="Cree A."/>
            <person name="Dihn H.H."/>
            <person name="Fowler G."/>
            <person name="Jhangiani S."/>
            <person name="Joshi V."/>
            <person name="Lee S."/>
            <person name="Lewis L.R."/>
            <person name="Nazareth L.V."/>
            <person name="Okwuonu G."/>
            <person name="Santibanez J."/>
            <person name="Warren W.C."/>
            <person name="Mardis E.R."/>
            <person name="Weinstock G.M."/>
            <person name="Wilson R.K."/>
            <person name="Delehaunty K."/>
            <person name="Dooling D."/>
            <person name="Fronik C."/>
            <person name="Fulton L."/>
            <person name="Fulton B."/>
            <person name="Graves T."/>
            <person name="Minx P."/>
            <person name="Sodergren E."/>
            <person name="Birney E."/>
            <person name="Margulies E.H."/>
            <person name="Herrero J."/>
            <person name="Green E.D."/>
            <person name="Haussler D."/>
            <person name="Siepel A."/>
            <person name="Goldman N."/>
            <person name="Pollard K.S."/>
            <person name="Pedersen J.S."/>
            <person name="Lander E.S."/>
            <person name="Kellis M."/>
        </authorList>
    </citation>
    <scope>NUCLEOTIDE SEQUENCE [LARGE SCALE GENOMIC DNA]</scope>
    <source>
        <strain evidence="6">2N</strain>
    </source>
</reference>
<dbReference type="GeneTree" id="ENSGT00440000039859"/>
<dbReference type="Proteomes" id="UP000005447">
    <property type="component" value="Unassembled WGS sequence"/>
</dbReference>
<dbReference type="AlphaFoldDB" id="H0UU15"/>
<gene>
    <name evidence="5" type="primary">PRG3</name>
</gene>
<dbReference type="GO" id="GO:0032757">
    <property type="term" value="P:positive regulation of interleukin-8 production"/>
    <property type="evidence" value="ECO:0007669"/>
    <property type="project" value="Ensembl"/>
</dbReference>
<dbReference type="GO" id="GO:0045575">
    <property type="term" value="P:basophil activation"/>
    <property type="evidence" value="ECO:0007669"/>
    <property type="project" value="Ensembl"/>
</dbReference>
<evidence type="ECO:0000256" key="3">
    <source>
        <dbReference type="ARBA" id="ARBA00023157"/>
    </source>
</evidence>
<dbReference type="FunFam" id="3.10.100.10:FF:000090">
    <property type="entry name" value="Proteoglycan 2, bone marrow"/>
    <property type="match status" value="1"/>
</dbReference>
<dbReference type="InterPro" id="IPR001304">
    <property type="entry name" value="C-type_lectin-like"/>
</dbReference>
<dbReference type="GO" id="GO:0001694">
    <property type="term" value="P:histamine biosynthetic process"/>
    <property type="evidence" value="ECO:0007669"/>
    <property type="project" value="Ensembl"/>
</dbReference>
<dbReference type="InterPro" id="IPR016187">
    <property type="entry name" value="CTDL_fold"/>
</dbReference>
<dbReference type="PROSITE" id="PS50041">
    <property type="entry name" value="C_TYPE_LECTIN_2"/>
    <property type="match status" value="1"/>
</dbReference>
<dbReference type="GO" id="GO:0042119">
    <property type="term" value="P:neutrophil activation"/>
    <property type="evidence" value="ECO:0007669"/>
    <property type="project" value="Ensembl"/>
</dbReference>
<dbReference type="GO" id="GO:0017148">
    <property type="term" value="P:negative regulation of translation"/>
    <property type="evidence" value="ECO:0007669"/>
    <property type="project" value="Ensembl"/>
</dbReference>
<keyword evidence="6" id="KW-1185">Reference proteome</keyword>
<dbReference type="Ensembl" id="ENSCPOT00000000486.3">
    <property type="protein sequence ID" value="ENSCPOP00000000424.3"/>
    <property type="gene ID" value="ENSCPOG00000036700.1"/>
</dbReference>
<name>H0UU15_CAVPO</name>
<keyword evidence="1" id="KW-0732">Signal</keyword>
<dbReference type="InterPro" id="IPR033816">
    <property type="entry name" value="EMBP_CTLD"/>
</dbReference>
<dbReference type="InterPro" id="IPR016186">
    <property type="entry name" value="C-type_lectin-like/link_sf"/>
</dbReference>
<dbReference type="Gene3D" id="3.10.100.10">
    <property type="entry name" value="Mannose-Binding Protein A, subunit A"/>
    <property type="match status" value="1"/>
</dbReference>
<feature type="domain" description="C-type lectin" evidence="4">
    <location>
        <begin position="72"/>
        <end position="184"/>
    </location>
</feature>
<dbReference type="SUPFAM" id="SSF56436">
    <property type="entry name" value="C-type lectin-like"/>
    <property type="match status" value="1"/>
</dbReference>
<dbReference type="EMBL" id="AAKN02049103">
    <property type="status" value="NOT_ANNOTATED_CDS"/>
    <property type="molecule type" value="Genomic_DNA"/>
</dbReference>
<reference evidence="5" key="2">
    <citation type="submission" date="2025-08" db="UniProtKB">
        <authorList>
            <consortium name="Ensembl"/>
        </authorList>
    </citation>
    <scope>IDENTIFICATION</scope>
    <source>
        <strain evidence="5">2N</strain>
    </source>
</reference>
<protein>
    <submittedName>
        <fullName evidence="5">Proteoglycan 3, pro eosinophil major basic protein 2</fullName>
    </submittedName>
</protein>
<dbReference type="PRINTS" id="PR00770">
    <property type="entry name" value="EMAJORBASICP"/>
</dbReference>
<dbReference type="SMART" id="SM00034">
    <property type="entry name" value="CLECT"/>
    <property type="match status" value="1"/>
</dbReference>
<proteinExistence type="predicted"/>
<reference evidence="5" key="3">
    <citation type="submission" date="2025-09" db="UniProtKB">
        <authorList>
            <consortium name="Ensembl"/>
        </authorList>
    </citation>
    <scope>IDENTIFICATION</scope>
    <source>
        <strain evidence="5">2N</strain>
    </source>
</reference>
<accession>H0UU15</accession>
<dbReference type="Pfam" id="PF00059">
    <property type="entry name" value="Lectin_C"/>
    <property type="match status" value="1"/>
</dbReference>
<dbReference type="CDD" id="cd03598">
    <property type="entry name" value="CLECT_EMBP_like"/>
    <property type="match status" value="1"/>
</dbReference>
<dbReference type="OMA" id="KNICKRC"/>
<dbReference type="STRING" id="10141.ENSCPOP00000000424"/>
<dbReference type="Bgee" id="ENSCPOG00000036700">
    <property type="expression patterns" value="Expressed in heart left ventricle"/>
</dbReference>
<dbReference type="FunCoup" id="H0UU15">
    <property type="interactions" value="16"/>
</dbReference>
<evidence type="ECO:0000259" key="4">
    <source>
        <dbReference type="PROSITE" id="PS50041"/>
    </source>
</evidence>
<keyword evidence="3" id="KW-1015">Disulfide bond</keyword>
<dbReference type="GO" id="GO:0042554">
    <property type="term" value="P:superoxide anion generation"/>
    <property type="evidence" value="ECO:0007669"/>
    <property type="project" value="Ensembl"/>
</dbReference>
<dbReference type="InterPro" id="IPR050111">
    <property type="entry name" value="C-type_lectin/snaclec_domain"/>
</dbReference>
<evidence type="ECO:0000313" key="6">
    <source>
        <dbReference type="Proteomes" id="UP000005447"/>
    </source>
</evidence>
<dbReference type="PANTHER" id="PTHR22803">
    <property type="entry name" value="MANNOSE, PHOSPHOLIPASE, LECTIN RECEPTOR RELATED"/>
    <property type="match status" value="1"/>
</dbReference>
<dbReference type="VEuPathDB" id="HostDB:ENSCPOG00000036700"/>
<sequence length="185" mass="20724">DDVPHLQSPEAGLCSGPGGTWRQEGASALGQEAIPTMRNEAKALQDQEDSLCPREEDTVLIQGGPRCPIHHYLLVRTPKVFNQAKNICKRCYGGNLVSIHNYRANHHILLHASKINQAQVWIGGFLKGWFLWKKFRWTDGSSWNFGYWAPGQPGNGKGSCVALCTKGGHWRCARCYNRLPFICSY</sequence>
<evidence type="ECO:0000256" key="1">
    <source>
        <dbReference type="ARBA" id="ARBA00022729"/>
    </source>
</evidence>
<dbReference type="GO" id="GO:0006955">
    <property type="term" value="P:immune response"/>
    <property type="evidence" value="ECO:0007669"/>
    <property type="project" value="InterPro"/>
</dbReference>